<evidence type="ECO:0000313" key="2">
    <source>
        <dbReference type="EMBL" id="RRR95551.1"/>
    </source>
</evidence>
<protein>
    <submittedName>
        <fullName evidence="2">Uncharacterized protein</fullName>
    </submittedName>
</protein>
<organism evidence="2 3">
    <name type="scientific">Glycomyces terrestris</name>
    <dbReference type="NCBI Taxonomy" id="2493553"/>
    <lineage>
        <taxon>Bacteria</taxon>
        <taxon>Bacillati</taxon>
        <taxon>Actinomycetota</taxon>
        <taxon>Actinomycetes</taxon>
        <taxon>Glycomycetales</taxon>
        <taxon>Glycomycetaceae</taxon>
        <taxon>Glycomyces</taxon>
    </lineage>
</organism>
<accession>A0A426URG7</accession>
<feature type="region of interest" description="Disordered" evidence="1">
    <location>
        <begin position="20"/>
        <end position="39"/>
    </location>
</feature>
<dbReference type="OrthoDB" id="4553528at2"/>
<evidence type="ECO:0000256" key="1">
    <source>
        <dbReference type="SAM" id="MobiDB-lite"/>
    </source>
</evidence>
<dbReference type="AlphaFoldDB" id="A0A426URG7"/>
<keyword evidence="3" id="KW-1185">Reference proteome</keyword>
<name>A0A426URG7_9ACTN</name>
<dbReference type="NCBIfam" id="NF041638">
    <property type="entry name" value="QRL_CxxC_CxxC"/>
    <property type="match status" value="1"/>
</dbReference>
<proteinExistence type="predicted"/>
<dbReference type="Proteomes" id="UP000277256">
    <property type="component" value="Unassembled WGS sequence"/>
</dbReference>
<comment type="caution">
    <text evidence="2">The sequence shown here is derived from an EMBL/GenBank/DDBJ whole genome shotgun (WGS) entry which is preliminary data.</text>
</comment>
<dbReference type="RefSeq" id="WP_125250229.1">
    <property type="nucleotide sequence ID" value="NZ_RSEB01000012.1"/>
</dbReference>
<evidence type="ECO:0000313" key="3">
    <source>
        <dbReference type="Proteomes" id="UP000277256"/>
    </source>
</evidence>
<sequence>MSQARSDRREVRPVYRVEFDDPEGERHGGLPTFNFRHAPKGLATRRQLAAEGKTPGRQPIAAQILWRRGSRIRCAYLYRTDLARPKRPATDAQLAALLKAHVAQCICPTCGREFGYYIPRRFGECAECHDAPAAERAEAWTEAA</sequence>
<dbReference type="EMBL" id="RSEB01000012">
    <property type="protein sequence ID" value="RRR95551.1"/>
    <property type="molecule type" value="Genomic_DNA"/>
</dbReference>
<reference evidence="2 3" key="1">
    <citation type="submission" date="2018-12" db="EMBL/GenBank/DDBJ databases">
        <title>Glycomyces sp. YIM 121974 draft genome.</title>
        <authorList>
            <person name="Li Q."/>
        </authorList>
    </citation>
    <scope>NUCLEOTIDE SEQUENCE [LARGE SCALE GENOMIC DNA]</scope>
    <source>
        <strain evidence="2 3">YIM 121974</strain>
    </source>
</reference>
<gene>
    <name evidence="2" type="ORF">EIW28_23875</name>
</gene>
<dbReference type="InterPro" id="IPR048142">
    <property type="entry name" value="QRL_CxxC_CxxC"/>
</dbReference>